<dbReference type="HOGENOM" id="CLU_097790_1_0_2"/>
<dbReference type="EMBL" id="CP011267">
    <property type="protein sequence ID" value="AKG91291.1"/>
    <property type="molecule type" value="Genomic_DNA"/>
</dbReference>
<reference evidence="1 2" key="1">
    <citation type="submission" date="2015-04" db="EMBL/GenBank/DDBJ databases">
        <title>The complete genome sequence of the hyperthermophilic, obligate iron-reducing archaeon Geoglobus ahangari strain 234T.</title>
        <authorList>
            <person name="Manzella M.P."/>
            <person name="Holmes D.E."/>
            <person name="Rocheleau J.M."/>
            <person name="Chung A."/>
            <person name="Reguera G."/>
            <person name="Kashefi K."/>
        </authorList>
    </citation>
    <scope>NUCLEOTIDE SEQUENCE [LARGE SCALE GENOMIC DNA]</scope>
    <source>
        <strain evidence="1 2">234</strain>
    </source>
</reference>
<dbReference type="Pfam" id="PF10050">
    <property type="entry name" value="DUF2284"/>
    <property type="match status" value="1"/>
</dbReference>
<evidence type="ECO:0000313" key="2">
    <source>
        <dbReference type="Proteomes" id="UP000034723"/>
    </source>
</evidence>
<protein>
    <submittedName>
        <fullName evidence="1">Putative metal-binding protein</fullName>
    </submittedName>
</protein>
<proteinExistence type="predicted"/>
<organism evidence="1 2">
    <name type="scientific">Geoglobus ahangari</name>
    <dbReference type="NCBI Taxonomy" id="113653"/>
    <lineage>
        <taxon>Archaea</taxon>
        <taxon>Methanobacteriati</taxon>
        <taxon>Methanobacteriota</taxon>
        <taxon>Archaeoglobi</taxon>
        <taxon>Archaeoglobales</taxon>
        <taxon>Archaeoglobaceae</taxon>
        <taxon>Geoglobus</taxon>
    </lineage>
</organism>
<keyword evidence="2" id="KW-1185">Reference proteome</keyword>
<dbReference type="Proteomes" id="UP000034723">
    <property type="component" value="Chromosome"/>
</dbReference>
<gene>
    <name evidence="1" type="ORF">GAH_01415</name>
</gene>
<dbReference type="InterPro" id="IPR019271">
    <property type="entry name" value="DUF2284_metal-binding"/>
</dbReference>
<dbReference type="KEGG" id="gah:GAH_01415"/>
<sequence>MVDVRELILSRMGEEGIRVVDVQEIDVSKIRPDKRTRWKCRFGCNYFGKRYSCPPNVPDDFEEFISSYSRALVVIYEFSDYMEDKLKLQRILPEIEARLIFDYPMAFALFPGGCDLCESCEYERSGRCVKPERVRPSVSSVGIIVSRLGVKIGDGKSVAIILLE</sequence>
<accession>A0A0F7DBL3</accession>
<dbReference type="InParanoid" id="A0A0F7DBL3"/>
<evidence type="ECO:0000313" key="1">
    <source>
        <dbReference type="EMBL" id="AKG91291.1"/>
    </source>
</evidence>
<dbReference type="AlphaFoldDB" id="A0A0F7DBL3"/>
<dbReference type="STRING" id="113653.GAH_01415"/>
<name>A0A0F7DBL3_9EURY</name>